<dbReference type="InterPro" id="IPR012337">
    <property type="entry name" value="RNaseH-like_sf"/>
</dbReference>
<name>C9Y3E9_CROTZ</name>
<evidence type="ECO:0000256" key="7">
    <source>
        <dbReference type="ARBA" id="ARBA00022705"/>
    </source>
</evidence>
<dbReference type="PANTHER" id="PTHR10133:SF27">
    <property type="entry name" value="DNA POLYMERASE NU"/>
    <property type="match status" value="1"/>
</dbReference>
<keyword evidence="14 18" id="KW-0234">DNA repair</keyword>
<dbReference type="FunFam" id="1.10.150.20:FF:000003">
    <property type="entry name" value="DNA polymerase I"/>
    <property type="match status" value="1"/>
</dbReference>
<evidence type="ECO:0000256" key="2">
    <source>
        <dbReference type="ARBA" id="ARBA00011541"/>
    </source>
</evidence>
<organism evidence="22 23">
    <name type="scientific">Cronobacter turicensis (strain DSM 18703 / CCUG 55852 / LMG 23827 / z3032)</name>
    <dbReference type="NCBI Taxonomy" id="693216"/>
    <lineage>
        <taxon>Bacteria</taxon>
        <taxon>Pseudomonadati</taxon>
        <taxon>Pseudomonadota</taxon>
        <taxon>Gammaproteobacteria</taxon>
        <taxon>Enterobacterales</taxon>
        <taxon>Enterobacteriaceae</taxon>
        <taxon>Cronobacter</taxon>
    </lineage>
</organism>
<dbReference type="Pfam" id="PF02739">
    <property type="entry name" value="5_3_exonuc_N"/>
    <property type="match status" value="1"/>
</dbReference>
<evidence type="ECO:0000256" key="18">
    <source>
        <dbReference type="RuleBase" id="RU004460"/>
    </source>
</evidence>
<protein>
    <recommendedName>
        <fullName evidence="4 17">DNA polymerase I</fullName>
        <ecNumber evidence="3 17">2.7.7.7</ecNumber>
    </recommendedName>
</protein>
<dbReference type="SMART" id="SM00482">
    <property type="entry name" value="POLAc"/>
    <property type="match status" value="1"/>
</dbReference>
<dbReference type="PRINTS" id="PR00868">
    <property type="entry name" value="DNAPOLI"/>
</dbReference>
<keyword evidence="7 18" id="KW-0235">DNA replication</keyword>
<comment type="catalytic activity">
    <reaction evidence="15 18">
        <text>DNA(n) + a 2'-deoxyribonucleoside 5'-triphosphate = DNA(n+1) + diphosphate</text>
        <dbReference type="Rhea" id="RHEA:22508"/>
        <dbReference type="Rhea" id="RHEA-COMP:17339"/>
        <dbReference type="Rhea" id="RHEA-COMP:17340"/>
        <dbReference type="ChEBI" id="CHEBI:33019"/>
        <dbReference type="ChEBI" id="CHEBI:61560"/>
        <dbReference type="ChEBI" id="CHEBI:173112"/>
        <dbReference type="EC" id="2.7.7.7"/>
    </reaction>
</comment>
<evidence type="ECO:0000256" key="11">
    <source>
        <dbReference type="ARBA" id="ARBA00022839"/>
    </source>
</evidence>
<evidence type="ECO:0000256" key="10">
    <source>
        <dbReference type="ARBA" id="ARBA00022801"/>
    </source>
</evidence>
<dbReference type="InterPro" id="IPR008918">
    <property type="entry name" value="HhH2"/>
</dbReference>
<reference evidence="23" key="2">
    <citation type="journal article" date="2011" name="J. Bacteriol.">
        <title>Complete genome sequence of Cronobacter turicensis LMG 23827, a food-borne pathogen causing deaths in neonates.</title>
        <authorList>
            <person name="Stephan R."/>
            <person name="Lehner A."/>
            <person name="Tischler P."/>
            <person name="Rattei T."/>
        </authorList>
    </citation>
    <scope>NUCLEOTIDE SEQUENCE [LARGE SCALE GENOMIC DNA]</scope>
    <source>
        <strain evidence="23">DSM 18703 / CCUG 55852 / LMG 23827 / z3032</strain>
    </source>
</reference>
<evidence type="ECO:0000259" key="21">
    <source>
        <dbReference type="SMART" id="SM00482"/>
    </source>
</evidence>
<comment type="function">
    <text evidence="16">In addition to polymerase activity, this DNA polymerase exhibits 3'-5' and 5'-3' exonuclease activity. It is able to utilize nicked circular duplex DNA as a template and can unwind the parental DNA strand from its template.</text>
</comment>
<dbReference type="HOGENOM" id="CLU_004675_0_0_6"/>
<keyword evidence="8" id="KW-0540">Nuclease</keyword>
<dbReference type="Proteomes" id="UP000002069">
    <property type="component" value="Chromosome"/>
</dbReference>
<feature type="domain" description="3'-5' exonuclease" evidence="19">
    <location>
        <begin position="368"/>
        <end position="555"/>
    </location>
</feature>
<comment type="similarity">
    <text evidence="1 18">Belongs to the DNA polymerase type-A family.</text>
</comment>
<dbReference type="InterPro" id="IPR001098">
    <property type="entry name" value="DNA-dir_DNA_pol_A_palm_dom"/>
</dbReference>
<dbReference type="Gene3D" id="1.20.1060.10">
    <property type="entry name" value="Taq DNA Polymerase, Chain T, domain 4"/>
    <property type="match status" value="1"/>
</dbReference>
<dbReference type="InterPro" id="IPR036279">
    <property type="entry name" value="5-3_exonuclease_C_sf"/>
</dbReference>
<dbReference type="CDD" id="cd06139">
    <property type="entry name" value="DNA_polA_I_Ecoli_like_exo"/>
    <property type="match status" value="1"/>
</dbReference>
<keyword evidence="12 18" id="KW-0239">DNA-directed DNA polymerase</keyword>
<keyword evidence="10 18" id="KW-0378">Hydrolase</keyword>
<dbReference type="GO" id="GO:0008409">
    <property type="term" value="F:5'-3' exonuclease activity"/>
    <property type="evidence" value="ECO:0007669"/>
    <property type="project" value="UniProtKB-UniRule"/>
</dbReference>
<dbReference type="EC" id="2.7.7.7" evidence="3 17"/>
<dbReference type="InterPro" id="IPR020046">
    <property type="entry name" value="5-3_exonucl_a-hlix_arch_N"/>
</dbReference>
<evidence type="ECO:0000256" key="16">
    <source>
        <dbReference type="ARBA" id="ARBA00060162"/>
    </source>
</evidence>
<dbReference type="Gene3D" id="3.40.50.1010">
    <property type="entry name" value="5'-nuclease"/>
    <property type="match status" value="1"/>
</dbReference>
<reference evidence="22 23" key="1">
    <citation type="journal article" date="2010" name="J. Bacteriol.">
        <title>Complete Genome Sequence of Cronobacter turicensis LMG 23827, a foodborne pathogen causing deaths in neonates.</title>
        <authorList>
            <person name="Stephan R."/>
            <person name="Lehner A."/>
            <person name="Tischler P."/>
            <person name="Rattei T."/>
        </authorList>
    </citation>
    <scope>NUCLEOTIDE SEQUENCE [LARGE SCALE GENOMIC DNA]</scope>
    <source>
        <strain evidence="23">DSM 18703 / CCUG 55852 / LMG 23827 / z3032</strain>
    </source>
</reference>
<dbReference type="FunFam" id="3.30.420.10:FF:000026">
    <property type="entry name" value="DNA polymerase I"/>
    <property type="match status" value="1"/>
</dbReference>
<dbReference type="SUPFAM" id="SSF88723">
    <property type="entry name" value="PIN domain-like"/>
    <property type="match status" value="1"/>
</dbReference>
<dbReference type="Pfam" id="PF00476">
    <property type="entry name" value="DNA_pol_A"/>
    <property type="match status" value="1"/>
</dbReference>
<evidence type="ECO:0000256" key="1">
    <source>
        <dbReference type="ARBA" id="ARBA00007705"/>
    </source>
</evidence>
<dbReference type="GO" id="GO:0006261">
    <property type="term" value="P:DNA-templated DNA replication"/>
    <property type="evidence" value="ECO:0007669"/>
    <property type="project" value="UniProtKB-UniRule"/>
</dbReference>
<dbReference type="CDD" id="cd09898">
    <property type="entry name" value="H3TH_53EXO"/>
    <property type="match status" value="1"/>
</dbReference>
<dbReference type="Pfam" id="PF01367">
    <property type="entry name" value="5_3_exonuc"/>
    <property type="match status" value="1"/>
</dbReference>
<keyword evidence="11 18" id="KW-0269">Exonuclease</keyword>
<dbReference type="InterPro" id="IPR020045">
    <property type="entry name" value="DNA_polI_H3TH"/>
</dbReference>
<dbReference type="SMART" id="SM00279">
    <property type="entry name" value="HhH2"/>
    <property type="match status" value="1"/>
</dbReference>
<keyword evidence="5 18" id="KW-0808">Transferase</keyword>
<dbReference type="SUPFAM" id="SSF56672">
    <property type="entry name" value="DNA/RNA polymerases"/>
    <property type="match status" value="1"/>
</dbReference>
<evidence type="ECO:0000256" key="5">
    <source>
        <dbReference type="ARBA" id="ARBA00022679"/>
    </source>
</evidence>
<evidence type="ECO:0000313" key="23">
    <source>
        <dbReference type="Proteomes" id="UP000002069"/>
    </source>
</evidence>
<keyword evidence="13 18" id="KW-0238">DNA-binding</keyword>
<evidence type="ECO:0000313" key="22">
    <source>
        <dbReference type="EMBL" id="CBA34515.1"/>
    </source>
</evidence>
<dbReference type="GO" id="GO:0003677">
    <property type="term" value="F:DNA binding"/>
    <property type="evidence" value="ECO:0007669"/>
    <property type="project" value="UniProtKB-UniRule"/>
</dbReference>
<dbReference type="SUPFAM" id="SSF47807">
    <property type="entry name" value="5' to 3' exonuclease, C-terminal subdomain"/>
    <property type="match status" value="1"/>
</dbReference>
<dbReference type="PATRIC" id="fig|693216.3.peg.3977"/>
<gene>
    <name evidence="18 22" type="primary">polA</name>
    <name evidence="22" type="ordered locus">Ctu_41910</name>
</gene>
<dbReference type="Pfam" id="PF01612">
    <property type="entry name" value="DNA_pol_A_exo1"/>
    <property type="match status" value="1"/>
</dbReference>
<feature type="domain" description="DNA-directed DNA polymerase family A palm" evidence="21">
    <location>
        <begin position="724"/>
        <end position="930"/>
    </location>
</feature>
<dbReference type="CDD" id="cd09859">
    <property type="entry name" value="PIN_53EXO"/>
    <property type="match status" value="1"/>
</dbReference>
<dbReference type="InterPro" id="IPR002298">
    <property type="entry name" value="DNA_polymerase_A"/>
</dbReference>
<dbReference type="InterPro" id="IPR036397">
    <property type="entry name" value="RNaseH_sf"/>
</dbReference>
<sequence length="966" mass="107293">MRAIARIDKTFPAIGPLGFMFCARLWHPLSITSLSGTDIMVQIPENPLILVDGSSYLYRAYHAFPPLTNSAGEPTGAMYGVLNMLRSLILQYQPTHAAVVFDAKGKTFRDELFEHYKSHRPPMPDDLRAQIEPLHAMVKAMGLPLLAVSGVEADDVIGTLAKEAAAAGRAVLISTGDKDMAQLVTPDVTLINTMTNTVLGPEEVCAKYGVPPELIIDFLALMGDSSDNIPGVPGVGEKTAQALLQGLGGLDALYANPEKIAELSFRGAKTMAAKLEQNKDVAYLSYQLATIKTDVELELSHDRLEVQQPLADELLALFRQYEFKRWTSDLEAGKWLQSRGKPAAKPSETIVVEAEPEEEAVALSSERYVTILDEEMLQAWIERIKTAPVVAVDTETDSLDNLTANLVGISFATEPGLAAYIPVAHDYLDAPDQLPRDRVLELLKPLLEDESLVKVGQNLKFDRGILQNYGIELRGIVFDTMLESYILDSVSGRHDMDSLSSRWLKHTTITFEQIAGKGKNQLTFNQIDLEQAGRYAAEDADVTLQLHLKMWPKLQQHKGPLNIFEHIEMPLVPVLSRIERNGVKIDPAVLHAHSQEIALKLAELEQKAHEIAGEPFNLSSTKQLQTILFEKQGIKPLKKTPGGAPSTSEEVLEELALDYPLPKVILQYRGLAKLKSTYTDKLPQMINPKTGRVHTSYHQAVTATGRLSSTDPNLQNIPVRNDEGRRIRQAFIAPEDYVIVSADYSQIELRIMAHLSRDKGLLSAFAEGKDIHRATAAEVFGLPLESVSNEQRRSAKAINFGLIYGMSAFGLSRQLNIPRKESQKYMDLYFERYPGVLEYMERTRKQAKEQGYVETLDGRRLYLPDINASNAARRAGAERAAINAPMQGTAADIIKRAMIAVDGWLEKEQPRVKMIMQVHDELVFEVHKDDVEAVSQKIHELMENSMQLDVPLLVEVGSGVNWDLAH</sequence>
<dbReference type="InterPro" id="IPR018320">
    <property type="entry name" value="DNA_polymerase_1"/>
</dbReference>
<evidence type="ECO:0000256" key="13">
    <source>
        <dbReference type="ARBA" id="ARBA00023125"/>
    </source>
</evidence>
<dbReference type="FunFam" id="1.10.150.20:FF:000002">
    <property type="entry name" value="DNA polymerase I"/>
    <property type="match status" value="1"/>
</dbReference>
<keyword evidence="9 18" id="KW-0227">DNA damage</keyword>
<dbReference type="InterPro" id="IPR019760">
    <property type="entry name" value="DNA-dir_DNA_pol_A_CS"/>
</dbReference>
<dbReference type="NCBIfam" id="NF004397">
    <property type="entry name" value="PRK05755.1"/>
    <property type="match status" value="1"/>
</dbReference>
<evidence type="ECO:0000259" key="19">
    <source>
        <dbReference type="SMART" id="SM00474"/>
    </source>
</evidence>
<accession>C9Y3E9</accession>
<dbReference type="NCBIfam" id="TIGR00593">
    <property type="entry name" value="pola"/>
    <property type="match status" value="1"/>
</dbReference>
<evidence type="ECO:0000259" key="20">
    <source>
        <dbReference type="SMART" id="SM00475"/>
    </source>
</evidence>
<dbReference type="FunFam" id="1.20.1060.10:FF:000001">
    <property type="entry name" value="DNA polymerase I"/>
    <property type="match status" value="1"/>
</dbReference>
<dbReference type="InterPro" id="IPR029060">
    <property type="entry name" value="PIN-like_dom_sf"/>
</dbReference>
<dbReference type="GO" id="GO:0006302">
    <property type="term" value="P:double-strand break repair"/>
    <property type="evidence" value="ECO:0007669"/>
    <property type="project" value="TreeGrafter"/>
</dbReference>
<evidence type="ECO:0000256" key="17">
    <source>
        <dbReference type="NCBIfam" id="TIGR00593"/>
    </source>
</evidence>
<dbReference type="InterPro" id="IPR002562">
    <property type="entry name" value="3'-5'_exonuclease_dom"/>
</dbReference>
<evidence type="ECO:0000256" key="3">
    <source>
        <dbReference type="ARBA" id="ARBA00012417"/>
    </source>
</evidence>
<dbReference type="CDD" id="cd08637">
    <property type="entry name" value="DNA_pol_A_pol_I_C"/>
    <property type="match status" value="1"/>
</dbReference>
<proteinExistence type="inferred from homology"/>
<dbReference type="SMART" id="SM00474">
    <property type="entry name" value="35EXOc"/>
    <property type="match status" value="1"/>
</dbReference>
<keyword evidence="6 18" id="KW-0548">Nucleotidyltransferase</keyword>
<dbReference type="SMART" id="SM00475">
    <property type="entry name" value="53EXOc"/>
    <property type="match status" value="1"/>
</dbReference>
<keyword evidence="23" id="KW-1185">Reference proteome</keyword>
<dbReference type="EMBL" id="FN543093">
    <property type="protein sequence ID" value="CBA34515.1"/>
    <property type="molecule type" value="Genomic_DNA"/>
</dbReference>
<evidence type="ECO:0000256" key="8">
    <source>
        <dbReference type="ARBA" id="ARBA00022722"/>
    </source>
</evidence>
<evidence type="ECO:0000256" key="9">
    <source>
        <dbReference type="ARBA" id="ARBA00022763"/>
    </source>
</evidence>
<evidence type="ECO:0000256" key="6">
    <source>
        <dbReference type="ARBA" id="ARBA00022695"/>
    </source>
</evidence>
<comment type="subunit">
    <text evidence="2">Single-chain monomer with multiple functions.</text>
</comment>
<dbReference type="KEGG" id="ctu:CTU_41910"/>
<dbReference type="AlphaFoldDB" id="C9Y3E9"/>
<evidence type="ECO:0000256" key="12">
    <source>
        <dbReference type="ARBA" id="ARBA00022932"/>
    </source>
</evidence>
<dbReference type="InterPro" id="IPR043502">
    <property type="entry name" value="DNA/RNA_pol_sf"/>
</dbReference>
<dbReference type="Gene3D" id="1.10.150.20">
    <property type="entry name" value="5' to 3' exonuclease, C-terminal subdomain"/>
    <property type="match status" value="2"/>
</dbReference>
<dbReference type="PANTHER" id="PTHR10133">
    <property type="entry name" value="DNA POLYMERASE I"/>
    <property type="match status" value="1"/>
</dbReference>
<dbReference type="GO" id="GO:0008408">
    <property type="term" value="F:3'-5' exonuclease activity"/>
    <property type="evidence" value="ECO:0007669"/>
    <property type="project" value="UniProtKB-UniRule"/>
</dbReference>
<dbReference type="PROSITE" id="PS00447">
    <property type="entry name" value="DNA_POLYMERASE_A"/>
    <property type="match status" value="1"/>
</dbReference>
<feature type="domain" description="5'-3' exonuclease" evidence="20">
    <location>
        <begin position="46"/>
        <end position="307"/>
    </location>
</feature>
<dbReference type="SUPFAM" id="SSF53098">
    <property type="entry name" value="Ribonuclease H-like"/>
    <property type="match status" value="1"/>
</dbReference>
<evidence type="ECO:0000256" key="15">
    <source>
        <dbReference type="ARBA" id="ARBA00049244"/>
    </source>
</evidence>
<evidence type="ECO:0000256" key="4">
    <source>
        <dbReference type="ARBA" id="ARBA00020311"/>
    </source>
</evidence>
<dbReference type="Gene3D" id="3.30.70.370">
    <property type="match status" value="1"/>
</dbReference>
<dbReference type="InterPro" id="IPR002421">
    <property type="entry name" value="5-3_exonuclease"/>
</dbReference>
<dbReference type="GO" id="GO:0003887">
    <property type="term" value="F:DNA-directed DNA polymerase activity"/>
    <property type="evidence" value="ECO:0007669"/>
    <property type="project" value="UniProtKB-UniRule"/>
</dbReference>
<dbReference type="FunFam" id="3.40.50.1010:FF:000001">
    <property type="entry name" value="DNA polymerase I"/>
    <property type="match status" value="1"/>
</dbReference>
<dbReference type="Gene3D" id="3.30.420.10">
    <property type="entry name" value="Ribonuclease H-like superfamily/Ribonuclease H"/>
    <property type="match status" value="1"/>
</dbReference>
<evidence type="ECO:0000256" key="14">
    <source>
        <dbReference type="ARBA" id="ARBA00023204"/>
    </source>
</evidence>